<dbReference type="EMBL" id="JANJYI010000008">
    <property type="protein sequence ID" value="KAK2639590.1"/>
    <property type="molecule type" value="Genomic_DNA"/>
</dbReference>
<accession>A0AAD9TP02</accession>
<dbReference type="Gene3D" id="1.20.1280.50">
    <property type="match status" value="1"/>
</dbReference>
<dbReference type="Pfam" id="PF23622">
    <property type="entry name" value="LRR_At1g61320_AtMIF1"/>
    <property type="match status" value="1"/>
</dbReference>
<dbReference type="PANTHER" id="PTHR31900:SF34">
    <property type="entry name" value="EMB|CAB62440.1-RELATED"/>
    <property type="match status" value="1"/>
</dbReference>
<dbReference type="InterPro" id="IPR036047">
    <property type="entry name" value="F-box-like_dom_sf"/>
</dbReference>
<proteinExistence type="predicted"/>
<organism evidence="3 4">
    <name type="scientific">Dipteronia dyeriana</name>
    <dbReference type="NCBI Taxonomy" id="168575"/>
    <lineage>
        <taxon>Eukaryota</taxon>
        <taxon>Viridiplantae</taxon>
        <taxon>Streptophyta</taxon>
        <taxon>Embryophyta</taxon>
        <taxon>Tracheophyta</taxon>
        <taxon>Spermatophyta</taxon>
        <taxon>Magnoliopsida</taxon>
        <taxon>eudicotyledons</taxon>
        <taxon>Gunneridae</taxon>
        <taxon>Pentapetalae</taxon>
        <taxon>rosids</taxon>
        <taxon>malvids</taxon>
        <taxon>Sapindales</taxon>
        <taxon>Sapindaceae</taxon>
        <taxon>Hippocastanoideae</taxon>
        <taxon>Acereae</taxon>
        <taxon>Dipteronia</taxon>
    </lineage>
</organism>
<dbReference type="InterPro" id="IPR001810">
    <property type="entry name" value="F-box_dom"/>
</dbReference>
<dbReference type="SUPFAM" id="SSF81383">
    <property type="entry name" value="F-box domain"/>
    <property type="match status" value="1"/>
</dbReference>
<dbReference type="InterPro" id="IPR032675">
    <property type="entry name" value="LRR_dom_sf"/>
</dbReference>
<sequence>MASNSKRRSSSRDIISGLPSELLCYIFCFLPFKEAARTSILSTRFRHVWRGTTRIDLLENFFVKDNDTEERNQIQRRDFVDFAHNWLESYTGKTIDMFSLTFSRPWDFTVNMYNFIRSSLARNVKGLSLDFHDPIRRKDGLENRRGVFELPVFVYGHKGLESLKLFSCNFLVSGFRNFTSLKELSLGWIQLGPNSVKNLLMYCPLLESFTLKYCWNIHEHLDICGPNRRLKSLVVDKCNFLDGLVQIQAPNLKFFKYSGRADQFYLEERLTSLLEAELDFGLETEFSELGHLLYDLVEQLFCVRVLTVCSYLLQIIPIGEEPLGLLNTLNVRHLILKTSLHSFEFYGIRFMLKSCPLLETLTINLGPARIFPDYIPPFELNPAEFWTNNLIIHRCIKRSLKVVEVKGFQGTRNEIHFLQYLLFFGRILEEVNLYLSEEDDGHGGTREKYLLIAQYMQQHMKRTSRNLRISIY</sequence>
<evidence type="ECO:0008006" key="5">
    <source>
        <dbReference type="Google" id="ProtNLM"/>
    </source>
</evidence>
<gene>
    <name evidence="3" type="ORF">Ddye_027385</name>
</gene>
<protein>
    <recommendedName>
        <fullName evidence="5">F-box domain-containing protein</fullName>
    </recommendedName>
</protein>
<feature type="domain" description="F-box" evidence="1">
    <location>
        <begin position="15"/>
        <end position="50"/>
    </location>
</feature>
<dbReference type="AlphaFoldDB" id="A0AAD9TP02"/>
<name>A0AAD9TP02_9ROSI</name>
<dbReference type="SUPFAM" id="SSF52047">
    <property type="entry name" value="RNI-like"/>
    <property type="match status" value="1"/>
</dbReference>
<reference evidence="3" key="1">
    <citation type="journal article" date="2023" name="Plant J.">
        <title>Genome sequences and population genomics provide insights into the demographic history, inbreeding, and mutation load of two 'living fossil' tree species of Dipteronia.</title>
        <authorList>
            <person name="Feng Y."/>
            <person name="Comes H.P."/>
            <person name="Chen J."/>
            <person name="Zhu S."/>
            <person name="Lu R."/>
            <person name="Zhang X."/>
            <person name="Li P."/>
            <person name="Qiu J."/>
            <person name="Olsen K.M."/>
            <person name="Qiu Y."/>
        </authorList>
    </citation>
    <scope>NUCLEOTIDE SEQUENCE</scope>
    <source>
        <strain evidence="3">KIB01</strain>
    </source>
</reference>
<evidence type="ECO:0000259" key="2">
    <source>
        <dbReference type="Pfam" id="PF23622"/>
    </source>
</evidence>
<feature type="domain" description="At1g61320/AtMIF1 LRR" evidence="2">
    <location>
        <begin position="159"/>
        <end position="436"/>
    </location>
</feature>
<dbReference type="InterPro" id="IPR055357">
    <property type="entry name" value="LRR_At1g61320_AtMIF1"/>
</dbReference>
<evidence type="ECO:0000313" key="3">
    <source>
        <dbReference type="EMBL" id="KAK2639590.1"/>
    </source>
</evidence>
<dbReference type="InterPro" id="IPR053781">
    <property type="entry name" value="F-box_AtFBL13-like"/>
</dbReference>
<dbReference type="Proteomes" id="UP001280121">
    <property type="component" value="Unassembled WGS sequence"/>
</dbReference>
<dbReference type="PANTHER" id="PTHR31900">
    <property type="entry name" value="F-BOX/RNI SUPERFAMILY PROTEIN-RELATED"/>
    <property type="match status" value="1"/>
</dbReference>
<keyword evidence="4" id="KW-1185">Reference proteome</keyword>
<comment type="caution">
    <text evidence="3">The sequence shown here is derived from an EMBL/GenBank/DDBJ whole genome shotgun (WGS) entry which is preliminary data.</text>
</comment>
<dbReference type="Gene3D" id="3.80.10.10">
    <property type="entry name" value="Ribonuclease Inhibitor"/>
    <property type="match status" value="1"/>
</dbReference>
<dbReference type="InterPro" id="IPR050232">
    <property type="entry name" value="FBL13/AtMIF1-like"/>
</dbReference>
<dbReference type="Pfam" id="PF00646">
    <property type="entry name" value="F-box"/>
    <property type="match status" value="1"/>
</dbReference>
<evidence type="ECO:0000313" key="4">
    <source>
        <dbReference type="Proteomes" id="UP001280121"/>
    </source>
</evidence>
<evidence type="ECO:0000259" key="1">
    <source>
        <dbReference type="Pfam" id="PF00646"/>
    </source>
</evidence>
<dbReference type="CDD" id="cd22160">
    <property type="entry name" value="F-box_AtFBL13-like"/>
    <property type="match status" value="1"/>
</dbReference>